<comment type="subcellular location">
    <subcellularLocation>
        <location evidence="1">Membrane</location>
        <topology evidence="1">Single-pass membrane protein</topology>
    </subcellularLocation>
</comment>
<dbReference type="PROSITE" id="PS00107">
    <property type="entry name" value="PROTEIN_KINASE_ATP"/>
    <property type="match status" value="1"/>
</dbReference>
<comment type="catalytic activity">
    <reaction evidence="2">
        <text>L-tyrosyl-[protein] + ATP = O-phospho-L-tyrosyl-[protein] + ADP + H(+)</text>
        <dbReference type="Rhea" id="RHEA:10596"/>
        <dbReference type="Rhea" id="RHEA-COMP:10136"/>
        <dbReference type="Rhea" id="RHEA-COMP:20101"/>
        <dbReference type="ChEBI" id="CHEBI:15378"/>
        <dbReference type="ChEBI" id="CHEBI:30616"/>
        <dbReference type="ChEBI" id="CHEBI:46858"/>
        <dbReference type="ChEBI" id="CHEBI:61978"/>
        <dbReference type="ChEBI" id="CHEBI:456216"/>
        <dbReference type="EC" id="2.7.10.1"/>
    </reaction>
</comment>
<dbReference type="PROSITE" id="PS00109">
    <property type="entry name" value="PROTEIN_KINASE_TYR"/>
    <property type="match status" value="1"/>
</dbReference>
<keyword evidence="7" id="KW-1185">Reference proteome</keyword>
<accession>A0ABP1PIW2</accession>
<keyword evidence="3" id="KW-0067">ATP-binding</keyword>
<evidence type="ECO:0000256" key="3">
    <source>
        <dbReference type="PROSITE-ProRule" id="PRU10141"/>
    </source>
</evidence>
<sequence length="311" mass="35583">MITITCVVVLISISVVRRAKHILTKNDQTEFFEGTSTRTHSNADNNRNAYHLMKFDADKFEIAKNEFQFGDSKQKYVLGEGNFGFVYKVKVTRFDSEVAVKVPRDGCSRQTMRSLLCEIKIMSFVGDNDNVIKFLGAYTKEIKTGILFIVTELCTMGSLQTHLQQMGRNTKNNMASIFPQLFRFCFEIASGMQFISEKGVIHGDLAARNVLLDSNSVCKITDFGLSRKLYQYQVYTKKQQEDLPWRWLAIETLKRLEFSTKSDVWSYGVTLWEIFSFGDLPYPGISWNLNFVVLLSSGMRLTKPEILSPNV</sequence>
<evidence type="ECO:0000313" key="6">
    <source>
        <dbReference type="EMBL" id="CAL8068917.1"/>
    </source>
</evidence>
<keyword evidence="3" id="KW-0547">Nucleotide-binding</keyword>
<dbReference type="EMBL" id="CAXLJM020000002">
    <property type="protein sequence ID" value="CAL8068917.1"/>
    <property type="molecule type" value="Genomic_DNA"/>
</dbReference>
<evidence type="ECO:0000256" key="1">
    <source>
        <dbReference type="ARBA" id="ARBA00004167"/>
    </source>
</evidence>
<evidence type="ECO:0000259" key="5">
    <source>
        <dbReference type="PROSITE" id="PS50011"/>
    </source>
</evidence>
<dbReference type="InterPro" id="IPR008266">
    <property type="entry name" value="Tyr_kinase_AS"/>
</dbReference>
<comment type="caution">
    <text evidence="6">The sequence shown here is derived from an EMBL/GenBank/DDBJ whole genome shotgun (WGS) entry which is preliminary data.</text>
</comment>
<dbReference type="Proteomes" id="UP001642540">
    <property type="component" value="Unassembled WGS sequence"/>
</dbReference>
<dbReference type="SUPFAM" id="SSF56112">
    <property type="entry name" value="Protein kinase-like (PK-like)"/>
    <property type="match status" value="1"/>
</dbReference>
<dbReference type="PROSITE" id="PS50011">
    <property type="entry name" value="PROTEIN_KINASE_DOM"/>
    <property type="match status" value="1"/>
</dbReference>
<feature type="chain" id="PRO_5046023185" description="Protein kinase domain-containing protein" evidence="4">
    <location>
        <begin position="19"/>
        <end position="311"/>
    </location>
</feature>
<dbReference type="PIRSF" id="PIRSF000615">
    <property type="entry name" value="TyrPK_CSF1-R"/>
    <property type="match status" value="1"/>
</dbReference>
<dbReference type="Gene3D" id="1.10.510.10">
    <property type="entry name" value="Transferase(Phosphotransferase) domain 1"/>
    <property type="match status" value="1"/>
</dbReference>
<evidence type="ECO:0000313" key="7">
    <source>
        <dbReference type="Proteomes" id="UP001642540"/>
    </source>
</evidence>
<dbReference type="InterPro" id="IPR011009">
    <property type="entry name" value="Kinase-like_dom_sf"/>
</dbReference>
<dbReference type="PANTHER" id="PTHR24416">
    <property type="entry name" value="TYROSINE-PROTEIN KINASE RECEPTOR"/>
    <property type="match status" value="1"/>
</dbReference>
<keyword evidence="4" id="KW-0732">Signal</keyword>
<dbReference type="Pfam" id="PF07714">
    <property type="entry name" value="PK_Tyr_Ser-Thr"/>
    <property type="match status" value="1"/>
</dbReference>
<dbReference type="PANTHER" id="PTHR24416:SF617">
    <property type="entry name" value="RET ONCOGENE, ISOFORM A"/>
    <property type="match status" value="1"/>
</dbReference>
<evidence type="ECO:0000256" key="4">
    <source>
        <dbReference type="SAM" id="SignalP"/>
    </source>
</evidence>
<dbReference type="InterPro" id="IPR001245">
    <property type="entry name" value="Ser-Thr/Tyr_kinase_cat_dom"/>
</dbReference>
<feature type="domain" description="Protein kinase" evidence="5">
    <location>
        <begin position="72"/>
        <end position="311"/>
    </location>
</feature>
<dbReference type="CDD" id="cd00192">
    <property type="entry name" value="PTKc"/>
    <property type="match status" value="1"/>
</dbReference>
<proteinExistence type="predicted"/>
<gene>
    <name evidence="6" type="ORF">ODALV1_LOCUS527</name>
</gene>
<protein>
    <recommendedName>
        <fullName evidence="5">Protein kinase domain-containing protein</fullName>
    </recommendedName>
</protein>
<dbReference type="Gene3D" id="3.30.200.20">
    <property type="entry name" value="Phosphorylase Kinase, domain 1"/>
    <property type="match status" value="1"/>
</dbReference>
<reference evidence="6 7" key="1">
    <citation type="submission" date="2024-08" db="EMBL/GenBank/DDBJ databases">
        <authorList>
            <person name="Cucini C."/>
            <person name="Frati F."/>
        </authorList>
    </citation>
    <scope>NUCLEOTIDE SEQUENCE [LARGE SCALE GENOMIC DNA]</scope>
</reference>
<evidence type="ECO:0000256" key="2">
    <source>
        <dbReference type="ARBA" id="ARBA00051243"/>
    </source>
</evidence>
<dbReference type="InterPro" id="IPR000719">
    <property type="entry name" value="Prot_kinase_dom"/>
</dbReference>
<dbReference type="InterPro" id="IPR050122">
    <property type="entry name" value="RTK"/>
</dbReference>
<feature type="binding site" evidence="3">
    <location>
        <position position="101"/>
    </location>
    <ligand>
        <name>ATP</name>
        <dbReference type="ChEBI" id="CHEBI:30616"/>
    </ligand>
</feature>
<name>A0ABP1PIW2_9HEXA</name>
<feature type="signal peptide" evidence="4">
    <location>
        <begin position="1"/>
        <end position="18"/>
    </location>
</feature>
<organism evidence="6 7">
    <name type="scientific">Orchesella dallaii</name>
    <dbReference type="NCBI Taxonomy" id="48710"/>
    <lineage>
        <taxon>Eukaryota</taxon>
        <taxon>Metazoa</taxon>
        <taxon>Ecdysozoa</taxon>
        <taxon>Arthropoda</taxon>
        <taxon>Hexapoda</taxon>
        <taxon>Collembola</taxon>
        <taxon>Entomobryomorpha</taxon>
        <taxon>Entomobryoidea</taxon>
        <taxon>Orchesellidae</taxon>
        <taxon>Orchesellinae</taxon>
        <taxon>Orchesella</taxon>
    </lineage>
</organism>
<dbReference type="PRINTS" id="PR00109">
    <property type="entry name" value="TYRKINASE"/>
</dbReference>
<dbReference type="InterPro" id="IPR017441">
    <property type="entry name" value="Protein_kinase_ATP_BS"/>
</dbReference>